<evidence type="ECO:0000256" key="1">
    <source>
        <dbReference type="ARBA" id="ARBA00004413"/>
    </source>
</evidence>
<dbReference type="InterPro" id="IPR004390">
    <property type="entry name" value="SR_rcpt_FtsY"/>
</dbReference>
<evidence type="ECO:0000256" key="2">
    <source>
        <dbReference type="ARBA" id="ARBA00008531"/>
    </source>
</evidence>
<feature type="domain" description="SRP54-type proteins GTP-binding" evidence="11">
    <location>
        <begin position="326"/>
        <end position="339"/>
    </location>
</feature>
<keyword evidence="10" id="KW-0812">Transmembrane</keyword>
<evidence type="ECO:0000256" key="10">
    <source>
        <dbReference type="SAM" id="Phobius"/>
    </source>
</evidence>
<evidence type="ECO:0000313" key="12">
    <source>
        <dbReference type="EMBL" id="CAB4342380.1"/>
    </source>
</evidence>
<keyword evidence="5" id="KW-0547">Nucleotide-binding</keyword>
<evidence type="ECO:0000256" key="9">
    <source>
        <dbReference type="ARBA" id="ARBA00023170"/>
    </source>
</evidence>
<evidence type="ECO:0000256" key="3">
    <source>
        <dbReference type="ARBA" id="ARBA00022475"/>
    </source>
</evidence>
<accession>A0A6J5ZP43</accession>
<evidence type="ECO:0000259" key="11">
    <source>
        <dbReference type="PROSITE" id="PS00300"/>
    </source>
</evidence>
<protein>
    <submittedName>
        <fullName evidence="12">Unannotated protein</fullName>
    </submittedName>
</protein>
<dbReference type="InterPro" id="IPR013822">
    <property type="entry name" value="Signal_recog_particl_SRP54_hlx"/>
</dbReference>
<dbReference type="PANTHER" id="PTHR43134:SF1">
    <property type="entry name" value="SIGNAL RECOGNITION PARTICLE RECEPTOR SUBUNIT ALPHA"/>
    <property type="match status" value="1"/>
</dbReference>
<dbReference type="HAMAP" id="MF_00920">
    <property type="entry name" value="FtsY"/>
    <property type="match status" value="1"/>
</dbReference>
<dbReference type="Gene3D" id="1.20.120.140">
    <property type="entry name" value="Signal recognition particle SRP54, nucleotide-binding domain"/>
    <property type="match status" value="1"/>
</dbReference>
<comment type="similarity">
    <text evidence="2">Belongs to the GTP-binding SRP family.</text>
</comment>
<keyword evidence="9" id="KW-0675">Receptor</keyword>
<keyword evidence="3" id="KW-1003">Cell membrane</keyword>
<evidence type="ECO:0000256" key="8">
    <source>
        <dbReference type="ARBA" id="ARBA00023136"/>
    </source>
</evidence>
<evidence type="ECO:0000256" key="7">
    <source>
        <dbReference type="ARBA" id="ARBA00023134"/>
    </source>
</evidence>
<comment type="subcellular location">
    <subcellularLocation>
        <location evidence="1">Cell membrane</location>
        <topology evidence="1">Peripheral membrane protein</topology>
        <orientation evidence="1">Cytoplasmic side</orientation>
    </subcellularLocation>
</comment>
<dbReference type="PROSITE" id="PS00300">
    <property type="entry name" value="SRP54"/>
    <property type="match status" value="1"/>
</dbReference>
<keyword evidence="10" id="KW-1133">Transmembrane helix</keyword>
<dbReference type="InterPro" id="IPR042101">
    <property type="entry name" value="SRP54_N_sf"/>
</dbReference>
<dbReference type="SUPFAM" id="SSF47364">
    <property type="entry name" value="Domain of the SRP/SRP receptor G-proteins"/>
    <property type="match status" value="1"/>
</dbReference>
<dbReference type="FunFam" id="3.40.50.300:FF:000053">
    <property type="entry name" value="Signal recognition particle receptor FtsY"/>
    <property type="match status" value="1"/>
</dbReference>
<dbReference type="InterPro" id="IPR036225">
    <property type="entry name" value="SRP/SRP_N"/>
</dbReference>
<dbReference type="GO" id="GO:0005737">
    <property type="term" value="C:cytoplasm"/>
    <property type="evidence" value="ECO:0007669"/>
    <property type="project" value="UniProtKB-ARBA"/>
</dbReference>
<dbReference type="Pfam" id="PF00448">
    <property type="entry name" value="SRP54"/>
    <property type="match status" value="1"/>
</dbReference>
<proteinExistence type="inferred from homology"/>
<dbReference type="InterPro" id="IPR000897">
    <property type="entry name" value="SRP54_GTPase_dom"/>
</dbReference>
<dbReference type="GO" id="GO:0006614">
    <property type="term" value="P:SRP-dependent cotranslational protein targeting to membrane"/>
    <property type="evidence" value="ECO:0007669"/>
    <property type="project" value="InterPro"/>
</dbReference>
<dbReference type="EMBL" id="CAESAJ010000136">
    <property type="protein sequence ID" value="CAB4342380.1"/>
    <property type="molecule type" value="Genomic_DNA"/>
</dbReference>
<dbReference type="PANTHER" id="PTHR43134">
    <property type="entry name" value="SIGNAL RECOGNITION PARTICLE RECEPTOR SUBUNIT ALPHA"/>
    <property type="match status" value="1"/>
</dbReference>
<evidence type="ECO:0000256" key="4">
    <source>
        <dbReference type="ARBA" id="ARBA00022490"/>
    </source>
</evidence>
<dbReference type="SUPFAM" id="SSF52540">
    <property type="entry name" value="P-loop containing nucleoside triphosphate hydrolases"/>
    <property type="match status" value="1"/>
</dbReference>
<dbReference type="InterPro" id="IPR003593">
    <property type="entry name" value="AAA+_ATPase"/>
</dbReference>
<evidence type="ECO:0000256" key="6">
    <source>
        <dbReference type="ARBA" id="ARBA00022801"/>
    </source>
</evidence>
<dbReference type="SMART" id="SM00382">
    <property type="entry name" value="AAA"/>
    <property type="match status" value="1"/>
</dbReference>
<keyword evidence="6" id="KW-0378">Hydrolase</keyword>
<evidence type="ECO:0000256" key="5">
    <source>
        <dbReference type="ARBA" id="ARBA00022741"/>
    </source>
</evidence>
<dbReference type="GO" id="GO:0003924">
    <property type="term" value="F:GTPase activity"/>
    <property type="evidence" value="ECO:0007669"/>
    <property type="project" value="TreeGrafter"/>
</dbReference>
<feature type="transmembrane region" description="Helical" evidence="10">
    <location>
        <begin position="6"/>
        <end position="23"/>
    </location>
</feature>
<keyword evidence="4" id="KW-0963">Cytoplasm</keyword>
<organism evidence="12">
    <name type="scientific">freshwater metagenome</name>
    <dbReference type="NCBI Taxonomy" id="449393"/>
    <lineage>
        <taxon>unclassified sequences</taxon>
        <taxon>metagenomes</taxon>
        <taxon>ecological metagenomes</taxon>
    </lineage>
</organism>
<dbReference type="InterPro" id="IPR027417">
    <property type="entry name" value="P-loop_NTPase"/>
</dbReference>
<dbReference type="Pfam" id="PF02881">
    <property type="entry name" value="SRP54_N"/>
    <property type="match status" value="1"/>
</dbReference>
<name>A0A6J5ZP43_9ZZZZ</name>
<dbReference type="GO" id="GO:0005525">
    <property type="term" value="F:GTP binding"/>
    <property type="evidence" value="ECO:0007669"/>
    <property type="project" value="UniProtKB-KW"/>
</dbReference>
<dbReference type="GO" id="GO:0005886">
    <property type="term" value="C:plasma membrane"/>
    <property type="evidence" value="ECO:0007669"/>
    <property type="project" value="UniProtKB-SubCell"/>
</dbReference>
<dbReference type="NCBIfam" id="TIGR00064">
    <property type="entry name" value="ftsY"/>
    <property type="match status" value="1"/>
</dbReference>
<dbReference type="GO" id="GO:0005047">
    <property type="term" value="F:signal recognition particle binding"/>
    <property type="evidence" value="ECO:0007669"/>
    <property type="project" value="TreeGrafter"/>
</dbReference>
<dbReference type="Gene3D" id="3.40.50.300">
    <property type="entry name" value="P-loop containing nucleotide triphosphate hydrolases"/>
    <property type="match status" value="1"/>
</dbReference>
<keyword evidence="7" id="KW-0342">GTP-binding</keyword>
<gene>
    <name evidence="12" type="ORF">UFOPK3770_01075</name>
</gene>
<keyword evidence="8 10" id="KW-0472">Membrane</keyword>
<sequence length="354" mass="37315">MSSQTLWLVVVVVGLLALGVLGLQRRRSNGGQRPKAQQSGARISSAGADEHAHLSLADSKRPDHNRFNKSQSVIGVALSKVFAAQTDTSWQELEDSLIMADAGADVARDLVNKIRSAYKSGQPDVKLAATRVLTDVVDGGYVRNLNVERHDDLPAVILMVGVNGTGKTTTTGKLAHLLTQRNSDVLLAAADTFRAAAAEQLSTWGERIGVPVVRGVEGADPASVAFEATNAGIEHEVDVVLIDTAGRLHTKQGLMDELGKVYRVVSKVAAITEVLLVIDATTGQNGLAQAKVFSEVVPLTGIVLTKLDGTAKGGIVIAVQNELQVPVKLVGLGEGINDLVAFEPSDFIEGLISQ</sequence>
<dbReference type="AlphaFoldDB" id="A0A6J5ZP43"/>
<reference evidence="12" key="1">
    <citation type="submission" date="2020-05" db="EMBL/GenBank/DDBJ databases">
        <authorList>
            <person name="Chiriac C."/>
            <person name="Salcher M."/>
            <person name="Ghai R."/>
            <person name="Kavagutti S V."/>
        </authorList>
    </citation>
    <scope>NUCLEOTIDE SEQUENCE</scope>
</reference>
<dbReference type="SMART" id="SM00962">
    <property type="entry name" value="SRP54"/>
    <property type="match status" value="1"/>
</dbReference>